<gene>
    <name evidence="9 12" type="primary">queG</name>
    <name evidence="12" type="ORF">NYF23_11225</name>
</gene>
<keyword evidence="13" id="KW-1185">Reference proteome</keyword>
<keyword evidence="2 9" id="KW-0963">Cytoplasm</keyword>
<dbReference type="Pfam" id="PF13484">
    <property type="entry name" value="Fer4_16"/>
    <property type="match status" value="1"/>
</dbReference>
<keyword evidence="8 9" id="KW-0411">Iron-sulfur</keyword>
<dbReference type="Pfam" id="PF08331">
    <property type="entry name" value="QueG_DUF1730"/>
    <property type="match status" value="1"/>
</dbReference>
<feature type="binding site" evidence="9">
    <location>
        <position position="145"/>
    </location>
    <ligand>
        <name>cob(II)alamin</name>
        <dbReference type="ChEBI" id="CHEBI:16304"/>
    </ligand>
</feature>
<name>A0ABY5TR07_9GAMM</name>
<comment type="cofactor">
    <cofactor evidence="9">
        <name>[4Fe-4S] cluster</name>
        <dbReference type="ChEBI" id="CHEBI:49883"/>
    </cofactor>
    <text evidence="9">Binds 2 [4Fe-4S] clusters per monomer.</text>
</comment>
<feature type="binding site" evidence="9">
    <location>
        <position position="180"/>
    </location>
    <ligand>
        <name>cob(II)alamin</name>
        <dbReference type="ChEBI" id="CHEBI:16304"/>
    </ligand>
</feature>
<feature type="binding site" evidence="9">
    <location>
        <begin position="253"/>
        <end position="254"/>
    </location>
    <ligand>
        <name>cob(II)alamin</name>
        <dbReference type="ChEBI" id="CHEBI:16304"/>
    </ligand>
</feature>
<comment type="subunit">
    <text evidence="9">Monomer.</text>
</comment>
<comment type="caution">
    <text evidence="9">Lacks conserved residue(s) required for the propagation of feature annotation.</text>
</comment>
<feature type="binding site" evidence="9">
    <location>
        <position position="200"/>
    </location>
    <ligand>
        <name>[4Fe-4S] cluster</name>
        <dbReference type="ChEBI" id="CHEBI:49883"/>
        <label>1</label>
    </ligand>
</feature>
<feature type="binding site" evidence="9">
    <location>
        <position position="62"/>
    </location>
    <ligand>
        <name>cob(II)alamin</name>
        <dbReference type="ChEBI" id="CHEBI:16304"/>
    </ligand>
</feature>
<evidence type="ECO:0000256" key="7">
    <source>
        <dbReference type="ARBA" id="ARBA00023004"/>
    </source>
</evidence>
<keyword evidence="5 9" id="KW-0671">Queuosine biosynthesis</keyword>
<evidence type="ECO:0000313" key="13">
    <source>
        <dbReference type="Proteomes" id="UP001059934"/>
    </source>
</evidence>
<comment type="function">
    <text evidence="9">Catalyzes the conversion of epoxyqueuosine (oQ) to queuosine (Q), which is a hypermodified base found in the wobble positions of tRNA(Asp), tRNA(Asn), tRNA(His) and tRNA(Tyr).</text>
</comment>
<dbReference type="InterPro" id="IPR013542">
    <property type="entry name" value="QueG_DUF1730"/>
</dbReference>
<dbReference type="EC" id="1.17.99.6" evidence="9"/>
<evidence type="ECO:0000259" key="11">
    <source>
        <dbReference type="PROSITE" id="PS51379"/>
    </source>
</evidence>
<feature type="active site" description="Proton donor" evidence="9">
    <location>
        <position position="145"/>
    </location>
</feature>
<evidence type="ECO:0000256" key="9">
    <source>
        <dbReference type="HAMAP-Rule" id="MF_00916"/>
    </source>
</evidence>
<feature type="binding site" evidence="9">
    <location>
        <position position="166"/>
    </location>
    <ligand>
        <name>cob(II)alamin</name>
        <dbReference type="ChEBI" id="CHEBI:16304"/>
    </ligand>
</feature>
<evidence type="ECO:0000256" key="5">
    <source>
        <dbReference type="ARBA" id="ARBA00022785"/>
    </source>
</evidence>
<dbReference type="PANTHER" id="PTHR30002">
    <property type="entry name" value="EPOXYQUEUOSINE REDUCTASE"/>
    <property type="match status" value="1"/>
</dbReference>
<dbReference type="Proteomes" id="UP001059934">
    <property type="component" value="Chromosome"/>
</dbReference>
<dbReference type="SUPFAM" id="SSF46548">
    <property type="entry name" value="alpha-helical ferredoxin"/>
    <property type="match status" value="1"/>
</dbReference>
<comment type="subcellular location">
    <subcellularLocation>
        <location evidence="9">Cytoplasm</location>
    </subcellularLocation>
</comment>
<dbReference type="InterPro" id="IPR017900">
    <property type="entry name" value="4Fe4S_Fe_S_CS"/>
</dbReference>
<dbReference type="InterPro" id="IPR017896">
    <property type="entry name" value="4Fe4S_Fe-S-bd"/>
</dbReference>
<evidence type="ECO:0000256" key="4">
    <source>
        <dbReference type="ARBA" id="ARBA00022723"/>
    </source>
</evidence>
<feature type="domain" description="4Fe-4S ferredoxin-type" evidence="11">
    <location>
        <begin position="189"/>
        <end position="220"/>
    </location>
</feature>
<comment type="similarity">
    <text evidence="9">Belongs to the QueG family.</text>
</comment>
<dbReference type="HAMAP" id="MF_00916">
    <property type="entry name" value="QueG"/>
    <property type="match status" value="1"/>
</dbReference>
<comment type="catalytic activity">
    <reaction evidence="9">
        <text>epoxyqueuosine(34) in tRNA + AH2 = queuosine(34) in tRNA + A + H2O</text>
        <dbReference type="Rhea" id="RHEA:32159"/>
        <dbReference type="Rhea" id="RHEA-COMP:18571"/>
        <dbReference type="Rhea" id="RHEA-COMP:18582"/>
        <dbReference type="ChEBI" id="CHEBI:13193"/>
        <dbReference type="ChEBI" id="CHEBI:15377"/>
        <dbReference type="ChEBI" id="CHEBI:17499"/>
        <dbReference type="ChEBI" id="CHEBI:194431"/>
        <dbReference type="ChEBI" id="CHEBI:194443"/>
        <dbReference type="EC" id="1.17.99.6"/>
    </reaction>
</comment>
<evidence type="ECO:0000256" key="3">
    <source>
        <dbReference type="ARBA" id="ARBA00022694"/>
    </source>
</evidence>
<comment type="pathway">
    <text evidence="9">tRNA modification; tRNA-queuosine biosynthesis.</text>
</comment>
<reference evidence="12" key="1">
    <citation type="submission" date="2022-08" db="EMBL/GenBank/DDBJ databases">
        <title>Catabolic pathway analysis in culturable SAR92 clade bacteria reveals their overlooked roles in DMSP degradation in coastal seas.</title>
        <authorList>
            <person name="He X."/>
            <person name="Zhang X."/>
            <person name="Zhang Y."/>
        </authorList>
    </citation>
    <scope>NUCLEOTIDE SEQUENCE</scope>
    <source>
        <strain evidence="12">H455</strain>
    </source>
</reference>
<dbReference type="PROSITE" id="PS00198">
    <property type="entry name" value="4FE4S_FER_1"/>
    <property type="match status" value="1"/>
</dbReference>
<dbReference type="PROSITE" id="PS51379">
    <property type="entry name" value="4FE4S_FER_2"/>
    <property type="match status" value="1"/>
</dbReference>
<dbReference type="GO" id="GO:0052693">
    <property type="term" value="F:epoxyqueuosine reductase activity"/>
    <property type="evidence" value="ECO:0007669"/>
    <property type="project" value="UniProtKB-EC"/>
</dbReference>
<feature type="binding site" evidence="9">
    <location>
        <position position="206"/>
    </location>
    <ligand>
        <name>[4Fe-4S] cluster</name>
        <dbReference type="ChEBI" id="CHEBI:49883"/>
        <label>1</label>
    </ligand>
</feature>
<dbReference type="InterPro" id="IPR004453">
    <property type="entry name" value="QueG"/>
</dbReference>
<sequence length="379" mass="43153">MPETNKLKDLAKKVKAWGLELGFQQVAISQPDLSSASKNLLSWLDKGYQGSMQWMGEHGEKRYTPDQLVEKTLRVISVRMDYLADNNMIAVLKDDNKAYISRYALGRDYHKLIRKRLAKLGKKIETEIDFLGLNHLQLTQRPFVDSAPVMEKPIAEQAGLGWIGKNTLLLNDKAGSWFFLGEIYISLELPVDISEQTNKCGNCRACLKVCPTNAFPEPYVLDARRCISYLTIESQEPIPKELRPLMGNRVFGCDDCQIICPWNRYSSKTKEMDFSPRHNLDNSDLVTLFEWTEEEFLNNTEGSPIRRIGYQRWLRNLSVGLGNAPASQRIVDALNKRADDPSALVREHVLWAIDQQQALDKPQAPEQQSSDSGVKFFKA</sequence>
<evidence type="ECO:0000256" key="8">
    <source>
        <dbReference type="ARBA" id="ARBA00023014"/>
    </source>
</evidence>
<keyword evidence="3 9" id="KW-0819">tRNA processing</keyword>
<evidence type="ECO:0000256" key="6">
    <source>
        <dbReference type="ARBA" id="ARBA00023002"/>
    </source>
</evidence>
<keyword evidence="9" id="KW-0846">Cobalamin</keyword>
<feature type="binding site" evidence="9">
    <location>
        <position position="256"/>
    </location>
    <ligand>
        <name>[4Fe-4S] cluster</name>
        <dbReference type="ChEBI" id="CHEBI:49883"/>
        <label>2</label>
    </ligand>
</feature>
<comment type="cofactor">
    <cofactor evidence="9">
        <name>cob(II)alamin</name>
        <dbReference type="ChEBI" id="CHEBI:16304"/>
    </cofactor>
</comment>
<feature type="region of interest" description="Disordered" evidence="10">
    <location>
        <begin position="358"/>
        <end position="379"/>
    </location>
</feature>
<dbReference type="Gene3D" id="3.30.70.20">
    <property type="match status" value="1"/>
</dbReference>
<feature type="binding site" evidence="9">
    <location>
        <position position="226"/>
    </location>
    <ligand>
        <name>[4Fe-4S] cluster</name>
        <dbReference type="ChEBI" id="CHEBI:49883"/>
        <label>2</label>
    </ligand>
</feature>
<proteinExistence type="inferred from homology"/>
<feature type="binding site" evidence="9">
    <location>
        <position position="169"/>
    </location>
    <ligand>
        <name>cob(II)alamin</name>
        <dbReference type="ChEBI" id="CHEBI:16304"/>
    </ligand>
</feature>
<evidence type="ECO:0000256" key="1">
    <source>
        <dbReference type="ARBA" id="ARBA00022485"/>
    </source>
</evidence>
<keyword evidence="1 9" id="KW-0004">4Fe-4S</keyword>
<keyword evidence="9" id="KW-0170">Cobalt</keyword>
<evidence type="ECO:0000313" key="12">
    <source>
        <dbReference type="EMBL" id="UVW34574.1"/>
    </source>
</evidence>
<evidence type="ECO:0000256" key="10">
    <source>
        <dbReference type="SAM" id="MobiDB-lite"/>
    </source>
</evidence>
<accession>A0ABY5TR07</accession>
<keyword evidence="4 9" id="KW-0479">Metal-binding</keyword>
<feature type="binding site" evidence="9">
    <location>
        <position position="203"/>
    </location>
    <ligand>
        <name>[4Fe-4S] cluster</name>
        <dbReference type="ChEBI" id="CHEBI:49883"/>
        <label>1</label>
    </ligand>
</feature>
<protein>
    <recommendedName>
        <fullName evidence="9">Epoxyqueuosine reductase</fullName>
        <ecNumber evidence="9">1.17.99.6</ecNumber>
    </recommendedName>
    <alternativeName>
        <fullName evidence="9">Queuosine biosynthesis protein QueG</fullName>
    </alternativeName>
</protein>
<keyword evidence="6 9" id="KW-0560">Oxidoreductase</keyword>
<feature type="binding site" evidence="9">
    <location>
        <position position="260"/>
    </location>
    <ligand>
        <name>[4Fe-4S] cluster</name>
        <dbReference type="ChEBI" id="CHEBI:49883"/>
        <label>1</label>
    </ligand>
</feature>
<feature type="binding site" evidence="9">
    <location>
        <position position="228"/>
    </location>
    <ligand>
        <name>cob(II)alamin</name>
        <dbReference type="ChEBI" id="CHEBI:16304"/>
    </ligand>
</feature>
<feature type="binding site" evidence="9">
    <location>
        <position position="210"/>
    </location>
    <ligand>
        <name>[4Fe-4S] cluster</name>
        <dbReference type="ChEBI" id="CHEBI:49883"/>
        <label>2</label>
    </ligand>
</feature>
<keyword evidence="7 9" id="KW-0408">Iron</keyword>
<organism evidence="12 13">
    <name type="scientific">SAR92 clade bacterium H455</name>
    <dbReference type="NCBI Taxonomy" id="2974818"/>
    <lineage>
        <taxon>Bacteria</taxon>
        <taxon>Pseudomonadati</taxon>
        <taxon>Pseudomonadota</taxon>
        <taxon>Gammaproteobacteria</taxon>
        <taxon>Cellvibrionales</taxon>
        <taxon>Porticoccaceae</taxon>
        <taxon>SAR92 clade</taxon>
    </lineage>
</organism>
<dbReference type="NCBIfam" id="TIGR00276">
    <property type="entry name" value="tRNA epoxyqueuosine(34) reductase QueG"/>
    <property type="match status" value="1"/>
</dbReference>
<evidence type="ECO:0000256" key="2">
    <source>
        <dbReference type="ARBA" id="ARBA00022490"/>
    </source>
</evidence>
<dbReference type="EMBL" id="CP103416">
    <property type="protein sequence ID" value="UVW34574.1"/>
    <property type="molecule type" value="Genomic_DNA"/>
</dbReference>
<feature type="binding site" evidence="9">
    <location>
        <position position="253"/>
    </location>
    <ligand>
        <name>[4Fe-4S] cluster</name>
        <dbReference type="ChEBI" id="CHEBI:49883"/>
        <label>2</label>
    </ligand>
</feature>
<dbReference type="PANTHER" id="PTHR30002:SF4">
    <property type="entry name" value="EPOXYQUEUOSINE REDUCTASE"/>
    <property type="match status" value="1"/>
</dbReference>